<accession>A0A914HTU1</accession>
<evidence type="ECO:0000256" key="5">
    <source>
        <dbReference type="ARBA" id="ARBA00023180"/>
    </source>
</evidence>
<dbReference type="WBParaSite" id="Gr19_v10_g4402.t1">
    <property type="protein sequence ID" value="Gr19_v10_g4402.t1"/>
    <property type="gene ID" value="Gr19_v10_g4402"/>
</dbReference>
<dbReference type="Proteomes" id="UP000887572">
    <property type="component" value="Unplaced"/>
</dbReference>
<organism evidence="7 8">
    <name type="scientific">Globodera rostochiensis</name>
    <name type="common">Golden nematode worm</name>
    <name type="synonym">Heterodera rostochiensis</name>
    <dbReference type="NCBI Taxonomy" id="31243"/>
    <lineage>
        <taxon>Eukaryota</taxon>
        <taxon>Metazoa</taxon>
        <taxon>Ecdysozoa</taxon>
        <taxon>Nematoda</taxon>
        <taxon>Chromadorea</taxon>
        <taxon>Rhabditida</taxon>
        <taxon>Tylenchina</taxon>
        <taxon>Tylenchomorpha</taxon>
        <taxon>Tylenchoidea</taxon>
        <taxon>Heteroderidae</taxon>
        <taxon>Heteroderinae</taxon>
        <taxon>Globodera</taxon>
    </lineage>
</organism>
<sequence length="601" mass="68914">MYLLALCLLFVLLLEESAVLGGSPTDKKHWSDCKFKNGLLQLVNGNRHFICYESKLGTKFGTSSKVGRRFNVKKGNGKIADECPRGADGFQSWHAIRITEQSDGKMNMELNGDDFGIVTNEPKHLNLTNALANFRQFGGEFQSALTLGAFMDNYQIASGLIAMEIILSANKNGTKRCKTQMPPPPPVFKGLDLIKSSNQRPKCARVFLNDSDYIAQIGKRRLTFEDPLWLEMGCANGIRKRNYFPVKEGFEDAEFPLAQDYVFLEKELASSYSPNNWYCYSVDHKSNKKFHMRLKQLSECLPNVVVSTRKWNIDSAGHNMTRALLDCLHLLTVPEKRWEYVALLQNHDVAIKTNREMVQIYRWLNGANDVEVTWLPRGRVNESLDWSFDAIGLFRNASRNLLDVEGFPPKLVFSKGYMESSLSRKMAEFIVYELDLTETVRRLESGDFGIDEILVPTLHAADALRAPGGFTRDCLERKGGPFRVQHITRQWRFRGDWMEDLADKMAVWPHLFANKLMPQFDFGALLCWWEKMHQRAYIETRQRSLSRLNSAFYADLPHVRFQKFAADLRKLNDAQRGTKDAIPFRKALAFFNCSTDEFNVN</sequence>
<evidence type="ECO:0000313" key="7">
    <source>
        <dbReference type="Proteomes" id="UP000887572"/>
    </source>
</evidence>
<evidence type="ECO:0000256" key="1">
    <source>
        <dbReference type="ARBA" id="ARBA00004606"/>
    </source>
</evidence>
<dbReference type="GO" id="GO:0016757">
    <property type="term" value="F:glycosyltransferase activity"/>
    <property type="evidence" value="ECO:0007669"/>
    <property type="project" value="UniProtKB-KW"/>
</dbReference>
<name>A0A914HTU1_GLORO</name>
<keyword evidence="4" id="KW-0472">Membrane</keyword>
<keyword evidence="6" id="KW-0732">Signal</keyword>
<feature type="signal peptide" evidence="6">
    <location>
        <begin position="1"/>
        <end position="21"/>
    </location>
</feature>
<evidence type="ECO:0000256" key="4">
    <source>
        <dbReference type="ARBA" id="ARBA00023136"/>
    </source>
</evidence>
<reference evidence="8" key="1">
    <citation type="submission" date="2022-11" db="UniProtKB">
        <authorList>
            <consortium name="WormBaseParasite"/>
        </authorList>
    </citation>
    <scope>IDENTIFICATION</scope>
</reference>
<dbReference type="InterPro" id="IPR003406">
    <property type="entry name" value="Glyco_trans_14"/>
</dbReference>
<keyword evidence="3" id="KW-0808">Transferase</keyword>
<feature type="chain" id="PRO_5037125950" evidence="6">
    <location>
        <begin position="22"/>
        <end position="601"/>
    </location>
</feature>
<evidence type="ECO:0000313" key="8">
    <source>
        <dbReference type="WBParaSite" id="Gr19_v10_g4402.t1"/>
    </source>
</evidence>
<evidence type="ECO:0000256" key="6">
    <source>
        <dbReference type="SAM" id="SignalP"/>
    </source>
</evidence>
<protein>
    <submittedName>
        <fullName evidence="8">Uncharacterized protein</fullName>
    </submittedName>
</protein>
<keyword evidence="5" id="KW-0325">Glycoprotein</keyword>
<dbReference type="AlphaFoldDB" id="A0A914HTU1"/>
<keyword evidence="7" id="KW-1185">Reference proteome</keyword>
<dbReference type="PANTHER" id="PTHR46671">
    <property type="entry name" value="PROTEIN CBG11221"/>
    <property type="match status" value="1"/>
</dbReference>
<dbReference type="GO" id="GO:0016020">
    <property type="term" value="C:membrane"/>
    <property type="evidence" value="ECO:0007669"/>
    <property type="project" value="UniProtKB-SubCell"/>
</dbReference>
<proteinExistence type="predicted"/>
<keyword evidence="2" id="KW-0328">Glycosyltransferase</keyword>
<comment type="subcellular location">
    <subcellularLocation>
        <location evidence="1">Membrane</location>
        <topology evidence="1">Single-pass type II membrane protein</topology>
    </subcellularLocation>
</comment>
<evidence type="ECO:0000256" key="2">
    <source>
        <dbReference type="ARBA" id="ARBA00022676"/>
    </source>
</evidence>
<dbReference type="Pfam" id="PF02485">
    <property type="entry name" value="Branch"/>
    <property type="match status" value="1"/>
</dbReference>
<dbReference type="PANTHER" id="PTHR46671:SF7">
    <property type="entry name" value="CORE-2_I-BRANCHING ENZYME"/>
    <property type="match status" value="1"/>
</dbReference>
<evidence type="ECO:0000256" key="3">
    <source>
        <dbReference type="ARBA" id="ARBA00022679"/>
    </source>
</evidence>